<reference evidence="1 2" key="1">
    <citation type="journal article" date="2016" name="Nat. Commun.">
        <title>Thousands of microbial genomes shed light on interconnected biogeochemical processes in an aquifer system.</title>
        <authorList>
            <person name="Anantharaman K."/>
            <person name="Brown C.T."/>
            <person name="Hug L.A."/>
            <person name="Sharon I."/>
            <person name="Castelle C.J."/>
            <person name="Probst A.J."/>
            <person name="Thomas B.C."/>
            <person name="Singh A."/>
            <person name="Wilkins M.J."/>
            <person name="Karaoz U."/>
            <person name="Brodie E.L."/>
            <person name="Williams K.H."/>
            <person name="Hubbard S.S."/>
            <person name="Banfield J.F."/>
        </authorList>
    </citation>
    <scope>NUCLEOTIDE SEQUENCE [LARGE SCALE GENOMIC DNA]</scope>
</reference>
<dbReference type="Proteomes" id="UP000177528">
    <property type="component" value="Unassembled WGS sequence"/>
</dbReference>
<sequence length="151" mass="17325">MLALPTAQQRSMWLQAHAVRPDKDRCPRFRCDGKFHSYILISAESDPVPDMALSFGYDPNNDLYFITDNTPEEIRPSILQIEYRRINHDAHHSHHHALQTSLAGMPNGKIKKLLVPRLLTFYANLDSEFESFESFEAQDAHAALAYLESIK</sequence>
<proteinExistence type="predicted"/>
<accession>A0A1G1X032</accession>
<dbReference type="EMBL" id="MHHR01000031">
    <property type="protein sequence ID" value="OGY33372.1"/>
    <property type="molecule type" value="Genomic_DNA"/>
</dbReference>
<evidence type="ECO:0000313" key="2">
    <source>
        <dbReference type="Proteomes" id="UP000177528"/>
    </source>
</evidence>
<gene>
    <name evidence="1" type="ORF">A3D99_02840</name>
</gene>
<name>A0A1G1X032_9BACT</name>
<comment type="caution">
    <text evidence="1">The sequence shown here is derived from an EMBL/GenBank/DDBJ whole genome shotgun (WGS) entry which is preliminary data.</text>
</comment>
<protein>
    <submittedName>
        <fullName evidence="1">Uncharacterized protein</fullName>
    </submittedName>
</protein>
<dbReference type="AlphaFoldDB" id="A0A1G1X032"/>
<organism evidence="1 2">
    <name type="scientific">Candidatus Andersenbacteria bacterium RIFCSPHIGHO2_12_FULL_45_11</name>
    <dbReference type="NCBI Taxonomy" id="1797281"/>
    <lineage>
        <taxon>Bacteria</taxon>
        <taxon>Candidatus Anderseniibacteriota</taxon>
    </lineage>
</organism>
<evidence type="ECO:0000313" key="1">
    <source>
        <dbReference type="EMBL" id="OGY33372.1"/>
    </source>
</evidence>